<sequence>MDNGTMVEAFKFLNYYQLATNSFVSKRFPYLIRTHRHKLALLYWINRYVGDQDPAVIKIFNEELSPDEYNEWIVRNGYSKQIPLEGQIAGKESSENDRDIYWLQAHAYQNPYNCHDIATTVFFAEVQLTDDNWPLFQHFFRLLMDPYIYIRSLSLYSLKSVLSLLTGAMNPDHNRLQCEKLNIRFNDDTQKFIVWIKDHVRCDEFEIDDGNEIYFDSDSNCDEEFLDLFLTGAPCTSSINAINYDLSKVIFDFVQKFIGFKSRDEYQLVESIRGDRLGRRFLEELKRNCIEFVAEEKQYEMCYNDCYKEVTRYIIRFINHDIEKKLTFNVKKISYIVPSFSIKITNL</sequence>
<gene>
    <name evidence="1" type="ORF">DdX_22103</name>
</gene>
<evidence type="ECO:0000313" key="1">
    <source>
        <dbReference type="EMBL" id="KAI1691103.1"/>
    </source>
</evidence>
<keyword evidence="2" id="KW-1185">Reference proteome</keyword>
<proteinExistence type="predicted"/>
<protein>
    <submittedName>
        <fullName evidence="1">Uncharacterized protein</fullName>
    </submittedName>
</protein>
<evidence type="ECO:0000313" key="2">
    <source>
        <dbReference type="Proteomes" id="UP001201812"/>
    </source>
</evidence>
<reference evidence="1" key="1">
    <citation type="submission" date="2022-01" db="EMBL/GenBank/DDBJ databases">
        <title>Genome Sequence Resource for Two Populations of Ditylenchus destructor, the Migratory Endoparasitic Phytonematode.</title>
        <authorList>
            <person name="Zhang H."/>
            <person name="Lin R."/>
            <person name="Xie B."/>
        </authorList>
    </citation>
    <scope>NUCLEOTIDE SEQUENCE</scope>
    <source>
        <strain evidence="1">BazhouSP</strain>
    </source>
</reference>
<organism evidence="1 2">
    <name type="scientific">Ditylenchus destructor</name>
    <dbReference type="NCBI Taxonomy" id="166010"/>
    <lineage>
        <taxon>Eukaryota</taxon>
        <taxon>Metazoa</taxon>
        <taxon>Ecdysozoa</taxon>
        <taxon>Nematoda</taxon>
        <taxon>Chromadorea</taxon>
        <taxon>Rhabditida</taxon>
        <taxon>Tylenchina</taxon>
        <taxon>Tylenchomorpha</taxon>
        <taxon>Sphaerularioidea</taxon>
        <taxon>Anguinidae</taxon>
        <taxon>Anguininae</taxon>
        <taxon>Ditylenchus</taxon>
    </lineage>
</organism>
<dbReference type="EMBL" id="JAKKPZ010000997">
    <property type="protein sequence ID" value="KAI1691103.1"/>
    <property type="molecule type" value="Genomic_DNA"/>
</dbReference>
<accession>A0AAD4MG91</accession>
<name>A0AAD4MG91_9BILA</name>
<comment type="caution">
    <text evidence="1">The sequence shown here is derived from an EMBL/GenBank/DDBJ whole genome shotgun (WGS) entry which is preliminary data.</text>
</comment>
<dbReference type="AlphaFoldDB" id="A0AAD4MG91"/>
<dbReference type="Proteomes" id="UP001201812">
    <property type="component" value="Unassembled WGS sequence"/>
</dbReference>